<feature type="compositionally biased region" description="Pro residues" evidence="1">
    <location>
        <begin position="1"/>
        <end position="10"/>
    </location>
</feature>
<feature type="region of interest" description="Disordered" evidence="1">
    <location>
        <begin position="1"/>
        <end position="21"/>
    </location>
</feature>
<evidence type="ECO:0000313" key="4">
    <source>
        <dbReference type="Proteomes" id="UP000199323"/>
    </source>
</evidence>
<evidence type="ECO:0000313" key="3">
    <source>
        <dbReference type="EMBL" id="SFF50253.1"/>
    </source>
</evidence>
<reference evidence="3 4" key="1">
    <citation type="submission" date="2016-10" db="EMBL/GenBank/DDBJ databases">
        <authorList>
            <person name="de Groot N.N."/>
        </authorList>
    </citation>
    <scope>NUCLEOTIDE SEQUENCE [LARGE SCALE GENOMIC DNA]</scope>
    <source>
        <strain evidence="3 4">CGMCC 4.3510</strain>
    </source>
</reference>
<dbReference type="EMBL" id="FONG01000016">
    <property type="protein sequence ID" value="SFF50253.1"/>
    <property type="molecule type" value="Genomic_DNA"/>
</dbReference>
<keyword evidence="2" id="KW-1133">Transmembrane helix</keyword>
<feature type="transmembrane region" description="Helical" evidence="2">
    <location>
        <begin position="68"/>
        <end position="87"/>
    </location>
</feature>
<accession>A0A1I2J8U0</accession>
<evidence type="ECO:0000256" key="2">
    <source>
        <dbReference type="SAM" id="Phobius"/>
    </source>
</evidence>
<dbReference type="STRING" id="380248.SAMN05216251_116142"/>
<dbReference type="RefSeq" id="WP_177246590.1">
    <property type="nucleotide sequence ID" value="NZ_FONG01000016.1"/>
</dbReference>
<feature type="region of interest" description="Disordered" evidence="1">
    <location>
        <begin position="345"/>
        <end position="429"/>
    </location>
</feature>
<dbReference type="Proteomes" id="UP000199323">
    <property type="component" value="Unassembled WGS sequence"/>
</dbReference>
<dbReference type="AlphaFoldDB" id="A0A1I2J8U0"/>
<keyword evidence="2" id="KW-0812">Transmembrane</keyword>
<gene>
    <name evidence="3" type="ORF">SAMN05216251_116142</name>
</gene>
<feature type="compositionally biased region" description="Polar residues" evidence="1">
    <location>
        <begin position="347"/>
        <end position="361"/>
    </location>
</feature>
<sequence length="429" mass="44692">MSGPGNPPEGTPEGASGGGEDEYRSVVFDESFVRAARIQEFSAQERLDDADRAVRVRHVIPRGLARQAVALITLIVVAFGFAIYMGVRHPYKGRDQDAAEQFRANVIPLVPDGKVASVPADQPFRGQPAEHYGSGVDGITLPPIHRIGGFGVDEVTRAFTTARDYLDDSAINPQTVTGGDVRTVRALLDPGQLDQFDASLTRPTTDGTHEATGWLVRFDPAAKVELAPDGIRVHGSLEASESGDDLEVAADHTFVYALHGPGAGEDAVSLFTVRRQMRFHFSHADLRQHEIQVVQADVAAGPLACGAAVQRYFQPILAGQSAPDTVAGADPYDHDRPVGAVCAPLNHATTGQSDTGQSDNAPGNLPSAPGTGTAPPPVASGANTGTGTGTDASSDATGPAPRSSSAPAAVRTTVLSPPVPTPRSSSPSL</sequence>
<feature type="compositionally biased region" description="Low complexity" evidence="1">
    <location>
        <begin position="366"/>
        <end position="429"/>
    </location>
</feature>
<proteinExistence type="predicted"/>
<organism evidence="3 4">
    <name type="scientific">Actinacidiphila alni</name>
    <dbReference type="NCBI Taxonomy" id="380248"/>
    <lineage>
        <taxon>Bacteria</taxon>
        <taxon>Bacillati</taxon>
        <taxon>Actinomycetota</taxon>
        <taxon>Actinomycetes</taxon>
        <taxon>Kitasatosporales</taxon>
        <taxon>Streptomycetaceae</taxon>
        <taxon>Actinacidiphila</taxon>
    </lineage>
</organism>
<evidence type="ECO:0000256" key="1">
    <source>
        <dbReference type="SAM" id="MobiDB-lite"/>
    </source>
</evidence>
<keyword evidence="2" id="KW-0472">Membrane</keyword>
<keyword evidence="4" id="KW-1185">Reference proteome</keyword>
<name>A0A1I2J8U0_9ACTN</name>
<protein>
    <submittedName>
        <fullName evidence="3">Uncharacterized protein</fullName>
    </submittedName>
</protein>